<dbReference type="Pfam" id="PF13376">
    <property type="entry name" value="OmdA"/>
    <property type="match status" value="1"/>
</dbReference>
<dbReference type="AlphaFoldDB" id="A0A251XP98"/>
<dbReference type="InterPro" id="IPR037079">
    <property type="entry name" value="AF2212/PG0164-like_sf"/>
</dbReference>
<comment type="caution">
    <text evidence="1">The sequence shown here is derived from an EMBL/GenBank/DDBJ whole genome shotgun (WGS) entry which is preliminary data.</text>
</comment>
<reference evidence="2 4" key="2">
    <citation type="submission" date="2018-02" db="EMBL/GenBank/DDBJ databases">
        <title>Bacteriophage NCPPB3778 and a type I-E CRISPR drive the evolution of the US Biological Select Agent, Rathayibacter toxicus.</title>
        <authorList>
            <person name="Davis E.W.II."/>
            <person name="Tabima J.F."/>
            <person name="Weisberg A.J."/>
            <person name="Lopes L.D."/>
            <person name="Wiseman M.S."/>
            <person name="Wiseman M.S."/>
            <person name="Pupko T."/>
            <person name="Belcher M.S."/>
            <person name="Sechler A.J."/>
            <person name="Tancos M.A."/>
            <person name="Schroeder B.K."/>
            <person name="Murray T.D."/>
            <person name="Luster D.G."/>
            <person name="Schneider W.L."/>
            <person name="Rogers E."/>
            <person name="Andreote F.D."/>
            <person name="Grunwald N.J."/>
            <person name="Putnam M.L."/>
            <person name="Chang J.H."/>
        </authorList>
    </citation>
    <scope>NUCLEOTIDE SEQUENCE [LARGE SCALE GENOMIC DNA]</scope>
    <source>
        <strain evidence="2 4">AY1B3</strain>
    </source>
</reference>
<evidence type="ECO:0000313" key="1">
    <source>
        <dbReference type="EMBL" id="OUE07392.1"/>
    </source>
</evidence>
<protein>
    <submittedName>
        <fullName evidence="2">DUF1905 domain-containing protein</fullName>
    </submittedName>
</protein>
<name>A0A251XP98_9MICO</name>
<dbReference type="EMBL" id="MDHJ01000001">
    <property type="protein sequence ID" value="OUE07392.1"/>
    <property type="molecule type" value="Genomic_DNA"/>
</dbReference>
<dbReference type="Pfam" id="PF08922">
    <property type="entry name" value="DUF1905"/>
    <property type="match status" value="1"/>
</dbReference>
<evidence type="ECO:0000313" key="2">
    <source>
        <dbReference type="EMBL" id="PPF64276.1"/>
    </source>
</evidence>
<dbReference type="Gene3D" id="2.40.30.100">
    <property type="entry name" value="AF2212/PG0164-like"/>
    <property type="match status" value="1"/>
</dbReference>
<evidence type="ECO:0000313" key="4">
    <source>
        <dbReference type="Proteomes" id="UP000239241"/>
    </source>
</evidence>
<dbReference type="Proteomes" id="UP000195106">
    <property type="component" value="Unassembled WGS sequence"/>
</dbReference>
<dbReference type="SUPFAM" id="SSF141694">
    <property type="entry name" value="AF2212/PG0164-like"/>
    <property type="match status" value="1"/>
</dbReference>
<evidence type="ECO:0000313" key="3">
    <source>
        <dbReference type="Proteomes" id="UP000195106"/>
    </source>
</evidence>
<sequence>MPTFRTRVLQARVNATGLPVPPEALEELGAGKRPAVVVTVAGYSYRTTVGTMGGQQLLPLSAAHRAASGIAAHDEVEVTIELDAAPREAVLPEEVTAAFAAEPALAEAFGALSSSRQRALVDPIGEARTDETRARRVEKALAVLRG</sequence>
<reference evidence="1 3" key="1">
    <citation type="submission" date="2016-08" db="EMBL/GenBank/DDBJ databases">
        <title>Genome sequence of Clavibacter michiganensis spp. strain CASJ009.</title>
        <authorList>
            <person name="Thapa S.P."/>
            <person name="Coaker G."/>
        </authorList>
    </citation>
    <scope>NUCLEOTIDE SEQUENCE [LARGE SCALE GENOMIC DNA]</scope>
    <source>
        <strain evidence="1">CASJ009</strain>
    </source>
</reference>
<dbReference type="RefSeq" id="WP_094114693.1">
    <property type="nucleotide sequence ID" value="NZ_PSXY01000037.1"/>
</dbReference>
<gene>
    <name evidence="2" type="ORF">C5E16_14715</name>
    <name evidence="1" type="ORF">CMsap09_00490</name>
</gene>
<organism evidence="1 3">
    <name type="scientific">Clavibacter michiganensis</name>
    <dbReference type="NCBI Taxonomy" id="28447"/>
    <lineage>
        <taxon>Bacteria</taxon>
        <taxon>Bacillati</taxon>
        <taxon>Actinomycetota</taxon>
        <taxon>Actinomycetes</taxon>
        <taxon>Micrococcales</taxon>
        <taxon>Microbacteriaceae</taxon>
        <taxon>Clavibacter</taxon>
    </lineage>
</organism>
<dbReference type="Proteomes" id="UP000239241">
    <property type="component" value="Unassembled WGS sequence"/>
</dbReference>
<dbReference type="EMBL" id="PSXY01000037">
    <property type="protein sequence ID" value="PPF64276.1"/>
    <property type="molecule type" value="Genomic_DNA"/>
</dbReference>
<accession>A0A251XP98</accession>
<dbReference type="InterPro" id="IPR015018">
    <property type="entry name" value="DUF1905"/>
</dbReference>
<proteinExistence type="predicted"/>